<accession>A0AAV4P220</accession>
<sequence length="106" mass="11257">MALQRSPGSPLPFPNALTPAHLGGAEGWFVIPSPSQGSKGDGRCHKRNQWPELKKMALYVSPLLLLRLRCPASEVLVVNAATTSALASSSGSRASRTGICKGGWRF</sequence>
<protein>
    <submittedName>
        <fullName evidence="1">Uncharacterized protein</fullName>
    </submittedName>
</protein>
<name>A0AAV4P220_CAEEX</name>
<evidence type="ECO:0000313" key="2">
    <source>
        <dbReference type="Proteomes" id="UP001054945"/>
    </source>
</evidence>
<gene>
    <name evidence="1" type="ORF">CEXT_10631</name>
</gene>
<keyword evidence="2" id="KW-1185">Reference proteome</keyword>
<dbReference type="AlphaFoldDB" id="A0AAV4P220"/>
<organism evidence="1 2">
    <name type="scientific">Caerostris extrusa</name>
    <name type="common">Bark spider</name>
    <name type="synonym">Caerostris bankana</name>
    <dbReference type="NCBI Taxonomy" id="172846"/>
    <lineage>
        <taxon>Eukaryota</taxon>
        <taxon>Metazoa</taxon>
        <taxon>Ecdysozoa</taxon>
        <taxon>Arthropoda</taxon>
        <taxon>Chelicerata</taxon>
        <taxon>Arachnida</taxon>
        <taxon>Araneae</taxon>
        <taxon>Araneomorphae</taxon>
        <taxon>Entelegynae</taxon>
        <taxon>Araneoidea</taxon>
        <taxon>Araneidae</taxon>
        <taxon>Caerostris</taxon>
    </lineage>
</organism>
<comment type="caution">
    <text evidence="1">The sequence shown here is derived from an EMBL/GenBank/DDBJ whole genome shotgun (WGS) entry which is preliminary data.</text>
</comment>
<evidence type="ECO:0000313" key="1">
    <source>
        <dbReference type="EMBL" id="GIX91210.1"/>
    </source>
</evidence>
<dbReference type="EMBL" id="BPLR01021565">
    <property type="protein sequence ID" value="GIX91210.1"/>
    <property type="molecule type" value="Genomic_DNA"/>
</dbReference>
<reference evidence="1 2" key="1">
    <citation type="submission" date="2021-06" db="EMBL/GenBank/DDBJ databases">
        <title>Caerostris extrusa draft genome.</title>
        <authorList>
            <person name="Kono N."/>
            <person name="Arakawa K."/>
        </authorList>
    </citation>
    <scope>NUCLEOTIDE SEQUENCE [LARGE SCALE GENOMIC DNA]</scope>
</reference>
<proteinExistence type="predicted"/>
<dbReference type="Proteomes" id="UP001054945">
    <property type="component" value="Unassembled WGS sequence"/>
</dbReference>